<comment type="caution">
    <text evidence="2">The sequence shown here is derived from an EMBL/GenBank/DDBJ whole genome shotgun (WGS) entry which is preliminary data.</text>
</comment>
<evidence type="ECO:0000313" key="3">
    <source>
        <dbReference type="Proteomes" id="UP001415857"/>
    </source>
</evidence>
<dbReference type="Gene3D" id="1.10.287.110">
    <property type="entry name" value="DnaJ domain"/>
    <property type="match status" value="1"/>
</dbReference>
<dbReference type="InterPro" id="IPR018253">
    <property type="entry name" value="DnaJ_domain_CS"/>
</dbReference>
<proteinExistence type="predicted"/>
<dbReference type="PRINTS" id="PR00625">
    <property type="entry name" value="JDOMAIN"/>
</dbReference>
<dbReference type="PANTHER" id="PTHR45432">
    <property type="entry name" value="CHAPERONE PROTEIN DNAJ 11, CHLOROPLASTIC-LIKE"/>
    <property type="match status" value="1"/>
</dbReference>
<organism evidence="2 3">
    <name type="scientific">Liquidambar formosana</name>
    <name type="common">Formosan gum</name>
    <dbReference type="NCBI Taxonomy" id="63359"/>
    <lineage>
        <taxon>Eukaryota</taxon>
        <taxon>Viridiplantae</taxon>
        <taxon>Streptophyta</taxon>
        <taxon>Embryophyta</taxon>
        <taxon>Tracheophyta</taxon>
        <taxon>Spermatophyta</taxon>
        <taxon>Magnoliopsida</taxon>
        <taxon>eudicotyledons</taxon>
        <taxon>Gunneridae</taxon>
        <taxon>Pentapetalae</taxon>
        <taxon>Saxifragales</taxon>
        <taxon>Altingiaceae</taxon>
        <taxon>Liquidambar</taxon>
    </lineage>
</organism>
<dbReference type="SUPFAM" id="SSF46565">
    <property type="entry name" value="Chaperone J-domain"/>
    <property type="match status" value="1"/>
</dbReference>
<dbReference type="PROSITE" id="PS50076">
    <property type="entry name" value="DNAJ_2"/>
    <property type="match status" value="1"/>
</dbReference>
<dbReference type="AlphaFoldDB" id="A0AAP0N9F5"/>
<accession>A0AAP0N9F5</accession>
<dbReference type="Pfam" id="PF00226">
    <property type="entry name" value="DnaJ"/>
    <property type="match status" value="1"/>
</dbReference>
<reference evidence="2 3" key="1">
    <citation type="journal article" date="2024" name="Plant J.">
        <title>Genome sequences and population genomics reveal climatic adaptation and genomic divergence between two closely related sweetgum species.</title>
        <authorList>
            <person name="Xu W.Q."/>
            <person name="Ren C.Q."/>
            <person name="Zhang X.Y."/>
            <person name="Comes H.P."/>
            <person name="Liu X.H."/>
            <person name="Li Y.G."/>
            <person name="Kettle C.J."/>
            <person name="Jalonen R."/>
            <person name="Gaisberger H."/>
            <person name="Ma Y.Z."/>
            <person name="Qiu Y.X."/>
        </authorList>
    </citation>
    <scope>NUCLEOTIDE SEQUENCE [LARGE SCALE GENOMIC DNA]</scope>
    <source>
        <strain evidence="2">Hangzhou</strain>
    </source>
</reference>
<dbReference type="PANTHER" id="PTHR45432:SF2">
    <property type="entry name" value="CHAPERONE PROTEIN DNAJ 11, CHLOROPLASTIC"/>
    <property type="match status" value="1"/>
</dbReference>
<dbReference type="PROSITE" id="PS00636">
    <property type="entry name" value="DNAJ_1"/>
    <property type="match status" value="1"/>
</dbReference>
<dbReference type="InterPro" id="IPR036869">
    <property type="entry name" value="J_dom_sf"/>
</dbReference>
<dbReference type="InterPro" id="IPR001623">
    <property type="entry name" value="DnaJ_domain"/>
</dbReference>
<sequence>MEPPPSLSHTNSNYSELSIMVIHLPLMSLRGRGRNPCVKSPSVQAFTATATASTTTFTRNSLENTLYQILGVEETASQTEMKAAYRHLAKLYHPDAHPKDQPQGAWDFIEIHKAYATLCDPIARARYDMSLAAAERFRNAAAANHHPGIGLRPSRRWETDQCW</sequence>
<feature type="domain" description="J" evidence="1">
    <location>
        <begin position="65"/>
        <end position="131"/>
    </location>
</feature>
<name>A0AAP0N9F5_LIQFO</name>
<protein>
    <recommendedName>
        <fullName evidence="1">J domain-containing protein</fullName>
    </recommendedName>
</protein>
<dbReference type="EMBL" id="JBBPBK010000016">
    <property type="protein sequence ID" value="KAK9267786.1"/>
    <property type="molecule type" value="Genomic_DNA"/>
</dbReference>
<evidence type="ECO:0000259" key="1">
    <source>
        <dbReference type="PROSITE" id="PS50076"/>
    </source>
</evidence>
<dbReference type="CDD" id="cd06257">
    <property type="entry name" value="DnaJ"/>
    <property type="match status" value="1"/>
</dbReference>
<dbReference type="SMART" id="SM00271">
    <property type="entry name" value="DnaJ"/>
    <property type="match status" value="1"/>
</dbReference>
<keyword evidence="3" id="KW-1185">Reference proteome</keyword>
<dbReference type="Proteomes" id="UP001415857">
    <property type="component" value="Unassembled WGS sequence"/>
</dbReference>
<gene>
    <name evidence="2" type="ORF">L1049_010221</name>
</gene>
<evidence type="ECO:0000313" key="2">
    <source>
        <dbReference type="EMBL" id="KAK9267786.1"/>
    </source>
</evidence>